<keyword evidence="4" id="KW-1185">Reference proteome</keyword>
<comment type="caution">
    <text evidence="3">The sequence shown here is derived from an EMBL/GenBank/DDBJ whole genome shotgun (WGS) entry which is preliminary data.</text>
</comment>
<gene>
    <name evidence="3" type="ORF">GIW81_10935</name>
</gene>
<dbReference type="Pfam" id="PF04168">
    <property type="entry name" value="Alpha-E"/>
    <property type="match status" value="1"/>
</dbReference>
<evidence type="ECO:0000259" key="2">
    <source>
        <dbReference type="Pfam" id="PF14403"/>
    </source>
</evidence>
<protein>
    <submittedName>
        <fullName evidence="3">Uncharacterized protein</fullName>
    </submittedName>
</protein>
<name>A0A6I3KLX7_9HYPH</name>
<dbReference type="Pfam" id="PF14403">
    <property type="entry name" value="CP_ATPgrasp_2"/>
    <property type="match status" value="1"/>
</dbReference>
<feature type="domain" description="DUF403" evidence="1">
    <location>
        <begin position="521"/>
        <end position="837"/>
    </location>
</feature>
<organism evidence="3 4">
    <name type="scientific">Hyphomicrobium album</name>
    <dbReference type="NCBI Taxonomy" id="2665159"/>
    <lineage>
        <taxon>Bacteria</taxon>
        <taxon>Pseudomonadati</taxon>
        <taxon>Pseudomonadota</taxon>
        <taxon>Alphaproteobacteria</taxon>
        <taxon>Hyphomicrobiales</taxon>
        <taxon>Hyphomicrobiaceae</taxon>
        <taxon>Hyphomicrobium</taxon>
    </lineage>
</organism>
<dbReference type="EMBL" id="WMBQ01000001">
    <property type="protein sequence ID" value="MTD94846.1"/>
    <property type="molecule type" value="Genomic_DNA"/>
</dbReference>
<dbReference type="PANTHER" id="PTHR34595:SF2">
    <property type="entry name" value="BLR2978 PROTEIN"/>
    <property type="match status" value="1"/>
</dbReference>
<feature type="domain" description="Circularly permuted ATP-grasp type 2" evidence="2">
    <location>
        <begin position="93"/>
        <end position="468"/>
    </location>
</feature>
<dbReference type="InterPro" id="IPR051680">
    <property type="entry name" value="ATP-dep_Glu-Cys_Ligase-2"/>
</dbReference>
<dbReference type="Proteomes" id="UP000440694">
    <property type="component" value="Unassembled WGS sequence"/>
</dbReference>
<accession>A0A6I3KLX7</accession>
<evidence type="ECO:0000313" key="3">
    <source>
        <dbReference type="EMBL" id="MTD94846.1"/>
    </source>
</evidence>
<reference evidence="3 4" key="1">
    <citation type="submission" date="2019-11" db="EMBL/GenBank/DDBJ databases">
        <title>Identification of a novel strain.</title>
        <authorList>
            <person name="Xu Q."/>
            <person name="Wang G."/>
        </authorList>
    </citation>
    <scope>NUCLEOTIDE SEQUENCE [LARGE SCALE GENOMIC DNA]</scope>
    <source>
        <strain evidence="4">xq</strain>
    </source>
</reference>
<evidence type="ECO:0000313" key="4">
    <source>
        <dbReference type="Proteomes" id="UP000440694"/>
    </source>
</evidence>
<dbReference type="SUPFAM" id="SSF56059">
    <property type="entry name" value="Glutathione synthetase ATP-binding domain-like"/>
    <property type="match status" value="1"/>
</dbReference>
<sequence length="852" mass="94670">MTLKARLATELDLEFIQNYARADTGAHDELVDAAGNVRPHWQPFIAALSGLSPIEQTLRAGRLNRRVREMGIAHDIFADPTSPGKRWEVDLVPLILSSGEWQALEKAIVQRARLLNCILADAYGEQRLLREGLIPPALINSDLAFLTPCHGINPAAGYLHFYAIDLAREADGSWRVIDNHTETPAGVGYALANRVVHTHIAGDLFEASNSLRLAPFFQRVQDGLTLLTGRRDPRIALLTPGPHHDDYFSHAYLARYLGYLLVEGGDLRTAGDYIFLKTLEGLQRIDLIVRCVDGRQSDPLELDAVRYGGPPGLVQACRKTPALVRNALGSAVVQNRGLGAYLPDVCRRLFGEDLMIADAPRHWLGDAANRQHVIANLDRMVIRPAQEGTGRPGGAEYGRLGSSLTEAQRRALEEEIELHGEMLVAEERIGFGTTPAFTPQGLVPQPFAVRLFAAATADGFTVMPGGLAMTLVPNLAVGLSAPEARTRDVWIVADGEVPPHRSLWQPTIETARVQRSQRVIQSRVADDLFWLGRYAERTDWILRVLRSALQPLRGDSAPSQVQGAARACLEALAMRDGKEPLTPSDGDDAAAVERLVHLLIGAKDGRRTLDGTLDKLYRVANLTRDRLSLEAYRVLSHFRPGTDWRRDLLSASPETLLDLIEDGLGWLAAFNGLMHENMTRNKGWSFMDMGRRIERAGNMSEAILWLFGRPLEREEETGRLFFLLEVADSFITFRSRYRLDPVLALVLDLLMLDETNPRSLAYQLASISQHLSSLPQSNQGTSLADERRIILAMLTSIRLANVESFAADASRAELQNALRNQLELLPQLTTAIERHYFNLLEEQPHRVHTRLV</sequence>
<dbReference type="InterPro" id="IPR007296">
    <property type="entry name" value="DUF403"/>
</dbReference>
<dbReference type="Gene3D" id="3.40.50.11290">
    <property type="match status" value="1"/>
</dbReference>
<evidence type="ECO:0000259" key="1">
    <source>
        <dbReference type="Pfam" id="PF04168"/>
    </source>
</evidence>
<dbReference type="RefSeq" id="WP_154739216.1">
    <property type="nucleotide sequence ID" value="NZ_WMBQ01000001.1"/>
</dbReference>
<dbReference type="AlphaFoldDB" id="A0A6I3KLX7"/>
<dbReference type="InterPro" id="IPR025841">
    <property type="entry name" value="CP_ATPgrasp_2"/>
</dbReference>
<dbReference type="PANTHER" id="PTHR34595">
    <property type="entry name" value="BLR5612 PROTEIN"/>
    <property type="match status" value="1"/>
</dbReference>
<proteinExistence type="predicted"/>